<feature type="non-terminal residue" evidence="10">
    <location>
        <position position="404"/>
    </location>
</feature>
<sequence>MLYEYTAATLEGEAKTGSIEAINVDVAINALQAKGLVITDIKSAKQSGSVLESLGQLKFFNKVKRKDIVILSRQLATLFEAKITMIDSLELLAGQTGGVKLKESLMEIIEDIKGGSYLSLAMSKHPDIFSDFYINMIRSGEESGKLEEIFATLADHMERSYELSSKTRNALIYPAFVAAVFFIVMTLMLTLVVPKLAAILSEVNQEIPFYTKILIGAGNFFNDFKIFLFAGAAMGGIFLWRYSKTEKGNAAVSRFQTSFPFVGVLYSKFYLSRMTDSMETLLSSGVPAVRTMEIAADVVGNKIYKNILLAAAQEIKGGNSISEAFSKHEEIPPMVVQMIKIGEEAGKLNFMLKTLGKFYKKEVDNAVETLVSLIEPAMIVVLGGAVGLLLVSILGPIYNITAGV</sequence>
<keyword evidence="5 8" id="KW-0812">Transmembrane</keyword>
<evidence type="ECO:0000256" key="6">
    <source>
        <dbReference type="ARBA" id="ARBA00022989"/>
    </source>
</evidence>
<evidence type="ECO:0000256" key="4">
    <source>
        <dbReference type="ARBA" id="ARBA00022519"/>
    </source>
</evidence>
<feature type="domain" description="Type II secretion system protein GspF" evidence="9">
    <location>
        <begin position="72"/>
        <end position="194"/>
    </location>
</feature>
<comment type="similarity">
    <text evidence="2">Belongs to the GSP F family.</text>
</comment>
<comment type="caution">
    <text evidence="10">The sequence shown here is derived from an EMBL/GenBank/DDBJ whole genome shotgun (WGS) entry which is preliminary data.</text>
</comment>
<dbReference type="EMBL" id="MHSU01000027">
    <property type="protein sequence ID" value="OHA49820.1"/>
    <property type="molecule type" value="Genomic_DNA"/>
</dbReference>
<feature type="transmembrane region" description="Helical" evidence="8">
    <location>
        <begin position="170"/>
        <end position="193"/>
    </location>
</feature>
<keyword evidence="7 8" id="KW-0472">Membrane</keyword>
<protein>
    <recommendedName>
        <fullName evidence="9">Type II secretion system protein GspF domain-containing protein</fullName>
    </recommendedName>
</protein>
<proteinExistence type="inferred from homology"/>
<dbReference type="Pfam" id="PF00482">
    <property type="entry name" value="T2SSF"/>
    <property type="match status" value="2"/>
</dbReference>
<evidence type="ECO:0000313" key="10">
    <source>
        <dbReference type="EMBL" id="OHA49820.1"/>
    </source>
</evidence>
<accession>A0A1G2PNB6</accession>
<name>A0A1G2PNB6_9BACT</name>
<keyword evidence="6 8" id="KW-1133">Transmembrane helix</keyword>
<feature type="transmembrane region" description="Helical" evidence="8">
    <location>
        <begin position="377"/>
        <end position="398"/>
    </location>
</feature>
<evidence type="ECO:0000256" key="7">
    <source>
        <dbReference type="ARBA" id="ARBA00023136"/>
    </source>
</evidence>
<dbReference type="PANTHER" id="PTHR30012:SF0">
    <property type="entry name" value="TYPE II SECRETION SYSTEM PROTEIN F-RELATED"/>
    <property type="match status" value="1"/>
</dbReference>
<feature type="domain" description="Type II secretion system protein GspF" evidence="9">
    <location>
        <begin position="275"/>
        <end position="395"/>
    </location>
</feature>
<dbReference type="GO" id="GO:0005886">
    <property type="term" value="C:plasma membrane"/>
    <property type="evidence" value="ECO:0007669"/>
    <property type="project" value="UniProtKB-SubCell"/>
</dbReference>
<evidence type="ECO:0000256" key="8">
    <source>
        <dbReference type="SAM" id="Phobius"/>
    </source>
</evidence>
<dbReference type="Proteomes" id="UP000178646">
    <property type="component" value="Unassembled WGS sequence"/>
</dbReference>
<reference evidence="10 11" key="1">
    <citation type="journal article" date="2016" name="Nat. Commun.">
        <title>Thousands of microbial genomes shed light on interconnected biogeochemical processes in an aquifer system.</title>
        <authorList>
            <person name="Anantharaman K."/>
            <person name="Brown C.T."/>
            <person name="Hug L.A."/>
            <person name="Sharon I."/>
            <person name="Castelle C.J."/>
            <person name="Probst A.J."/>
            <person name="Thomas B.C."/>
            <person name="Singh A."/>
            <person name="Wilkins M.J."/>
            <person name="Karaoz U."/>
            <person name="Brodie E.L."/>
            <person name="Williams K.H."/>
            <person name="Hubbard S.S."/>
            <person name="Banfield J.F."/>
        </authorList>
    </citation>
    <scope>NUCLEOTIDE SEQUENCE [LARGE SCALE GENOMIC DNA]</scope>
</reference>
<organism evidence="10 11">
    <name type="scientific">Candidatus Terrybacteria bacterium RIFCSPHIGHO2_02_41_19</name>
    <dbReference type="NCBI Taxonomy" id="1802364"/>
    <lineage>
        <taxon>Bacteria</taxon>
        <taxon>Candidatus Terryibacteriota</taxon>
    </lineage>
</organism>
<evidence type="ECO:0000256" key="1">
    <source>
        <dbReference type="ARBA" id="ARBA00004429"/>
    </source>
</evidence>
<dbReference type="InterPro" id="IPR042094">
    <property type="entry name" value="T2SS_GspF_sf"/>
</dbReference>
<gene>
    <name evidence="10" type="ORF">A2W59_01065</name>
</gene>
<comment type="subcellular location">
    <subcellularLocation>
        <location evidence="1">Cell inner membrane</location>
        <topology evidence="1">Multi-pass membrane protein</topology>
    </subcellularLocation>
</comment>
<dbReference type="PANTHER" id="PTHR30012">
    <property type="entry name" value="GENERAL SECRETION PATHWAY PROTEIN"/>
    <property type="match status" value="1"/>
</dbReference>
<dbReference type="PRINTS" id="PR00812">
    <property type="entry name" value="BCTERIALGSPF"/>
</dbReference>
<evidence type="ECO:0000256" key="5">
    <source>
        <dbReference type="ARBA" id="ARBA00022692"/>
    </source>
</evidence>
<dbReference type="AlphaFoldDB" id="A0A1G2PNB6"/>
<dbReference type="FunFam" id="1.20.81.30:FF:000001">
    <property type="entry name" value="Type II secretion system protein F"/>
    <property type="match status" value="2"/>
</dbReference>
<evidence type="ECO:0000259" key="9">
    <source>
        <dbReference type="Pfam" id="PF00482"/>
    </source>
</evidence>
<keyword evidence="4" id="KW-0997">Cell inner membrane</keyword>
<evidence type="ECO:0000313" key="11">
    <source>
        <dbReference type="Proteomes" id="UP000178646"/>
    </source>
</evidence>
<evidence type="ECO:0000256" key="3">
    <source>
        <dbReference type="ARBA" id="ARBA00022475"/>
    </source>
</evidence>
<feature type="transmembrane region" description="Helical" evidence="8">
    <location>
        <begin position="213"/>
        <end position="240"/>
    </location>
</feature>
<keyword evidence="3" id="KW-1003">Cell membrane</keyword>
<dbReference type="Gene3D" id="1.20.81.30">
    <property type="entry name" value="Type II secretion system (T2SS), domain F"/>
    <property type="match status" value="2"/>
</dbReference>
<dbReference type="InterPro" id="IPR003004">
    <property type="entry name" value="GspF/PilC"/>
</dbReference>
<evidence type="ECO:0000256" key="2">
    <source>
        <dbReference type="ARBA" id="ARBA00005745"/>
    </source>
</evidence>
<dbReference type="InterPro" id="IPR018076">
    <property type="entry name" value="T2SS_GspF_dom"/>
</dbReference>